<dbReference type="GO" id="GO:0008932">
    <property type="term" value="F:lytic endotransglycosylase activity"/>
    <property type="evidence" value="ECO:0007669"/>
    <property type="project" value="UniProtKB-UniRule"/>
</dbReference>
<gene>
    <name evidence="7" type="primary">mltG</name>
    <name evidence="8" type="ORF">BWX89_01786</name>
</gene>
<dbReference type="NCBIfam" id="TIGR00247">
    <property type="entry name" value="endolytic transglycosylase MltG"/>
    <property type="match status" value="1"/>
</dbReference>
<dbReference type="Proteomes" id="UP000485562">
    <property type="component" value="Unassembled WGS sequence"/>
</dbReference>
<dbReference type="AlphaFoldDB" id="A0A1V6C416"/>
<comment type="function">
    <text evidence="7">Functions as a peptidoglycan terminase that cleaves nascent peptidoglycan strands endolytically to terminate their elongation.</text>
</comment>
<dbReference type="HAMAP" id="MF_02065">
    <property type="entry name" value="MltG"/>
    <property type="match status" value="1"/>
</dbReference>
<organism evidence="8">
    <name type="scientific">candidate division TA06 bacterium ADurb.Bin131</name>
    <dbReference type="NCBI Taxonomy" id="1852827"/>
    <lineage>
        <taxon>Bacteria</taxon>
        <taxon>Bacteria division TA06</taxon>
    </lineage>
</organism>
<keyword evidence="5 7" id="KW-0456">Lyase</keyword>
<evidence type="ECO:0000256" key="5">
    <source>
        <dbReference type="ARBA" id="ARBA00023239"/>
    </source>
</evidence>
<dbReference type="PANTHER" id="PTHR30518:SF2">
    <property type="entry name" value="ENDOLYTIC MUREIN TRANSGLYCOSYLASE"/>
    <property type="match status" value="1"/>
</dbReference>
<dbReference type="GO" id="GO:0009252">
    <property type="term" value="P:peptidoglycan biosynthetic process"/>
    <property type="evidence" value="ECO:0007669"/>
    <property type="project" value="UniProtKB-UniRule"/>
</dbReference>
<dbReference type="EC" id="4.2.2.29" evidence="7"/>
<dbReference type="PANTHER" id="PTHR30518">
    <property type="entry name" value="ENDOLYTIC MUREIN TRANSGLYCOSYLASE"/>
    <property type="match status" value="1"/>
</dbReference>
<dbReference type="Pfam" id="PF02618">
    <property type="entry name" value="YceG"/>
    <property type="match status" value="1"/>
</dbReference>
<dbReference type="Gene3D" id="3.30.160.60">
    <property type="entry name" value="Classic Zinc Finger"/>
    <property type="match status" value="1"/>
</dbReference>
<evidence type="ECO:0000256" key="7">
    <source>
        <dbReference type="HAMAP-Rule" id="MF_02065"/>
    </source>
</evidence>
<comment type="caution">
    <text evidence="8">The sequence shown here is derived from an EMBL/GenBank/DDBJ whole genome shotgun (WGS) entry which is preliminary data.</text>
</comment>
<accession>A0A1V6C416</accession>
<dbReference type="CDD" id="cd08010">
    <property type="entry name" value="MltG_like"/>
    <property type="match status" value="1"/>
</dbReference>
<keyword evidence="3 7" id="KW-1133">Transmembrane helix</keyword>
<keyword evidence="2 7" id="KW-0812">Transmembrane</keyword>
<dbReference type="Gene3D" id="3.30.1490.480">
    <property type="entry name" value="Endolytic murein transglycosylase"/>
    <property type="match status" value="1"/>
</dbReference>
<protein>
    <recommendedName>
        <fullName evidence="7">Endolytic murein transglycosylase</fullName>
        <ecNumber evidence="7">4.2.2.29</ecNumber>
    </recommendedName>
    <alternativeName>
        <fullName evidence="7">Peptidoglycan lytic transglycosylase</fullName>
    </alternativeName>
    <alternativeName>
        <fullName evidence="7">Peptidoglycan polymerization terminase</fullName>
    </alternativeName>
</protein>
<name>A0A1V6C416_UNCT6</name>
<evidence type="ECO:0000256" key="6">
    <source>
        <dbReference type="ARBA" id="ARBA00023316"/>
    </source>
</evidence>
<dbReference type="EMBL" id="MWDQ01000152">
    <property type="protein sequence ID" value="OQB71669.1"/>
    <property type="molecule type" value="Genomic_DNA"/>
</dbReference>
<feature type="site" description="Important for catalytic activity" evidence="7">
    <location>
        <position position="204"/>
    </location>
</feature>
<dbReference type="InterPro" id="IPR003770">
    <property type="entry name" value="MLTG-like"/>
</dbReference>
<dbReference type="GO" id="GO:0071555">
    <property type="term" value="P:cell wall organization"/>
    <property type="evidence" value="ECO:0007669"/>
    <property type="project" value="UniProtKB-KW"/>
</dbReference>
<evidence type="ECO:0000313" key="8">
    <source>
        <dbReference type="EMBL" id="OQB71669.1"/>
    </source>
</evidence>
<evidence type="ECO:0000256" key="2">
    <source>
        <dbReference type="ARBA" id="ARBA00022692"/>
    </source>
</evidence>
<keyword evidence="6 7" id="KW-0961">Cell wall biogenesis/degradation</keyword>
<keyword evidence="4 7" id="KW-0472">Membrane</keyword>
<keyword evidence="1 7" id="KW-1003">Cell membrane</keyword>
<evidence type="ECO:0000256" key="3">
    <source>
        <dbReference type="ARBA" id="ARBA00022989"/>
    </source>
</evidence>
<evidence type="ECO:0000256" key="1">
    <source>
        <dbReference type="ARBA" id="ARBA00022475"/>
    </source>
</evidence>
<evidence type="ECO:0000256" key="4">
    <source>
        <dbReference type="ARBA" id="ARBA00023136"/>
    </source>
</evidence>
<reference evidence="8" key="1">
    <citation type="submission" date="2017-02" db="EMBL/GenBank/DDBJ databases">
        <title>Delving into the versatile metabolic prowess of the omnipresent phylum Bacteroidetes.</title>
        <authorList>
            <person name="Nobu M.K."/>
            <person name="Mei R."/>
            <person name="Narihiro T."/>
            <person name="Kuroda K."/>
            <person name="Liu W.-T."/>
        </authorList>
    </citation>
    <scope>NUCLEOTIDE SEQUENCE</scope>
    <source>
        <strain evidence="8">ADurb.Bin131</strain>
    </source>
</reference>
<sequence>MKKFILILTICAVFIFGLVRFEMFRKSLYGDMQPVGMLVEIPKNATGKEIASILEERGIIKNTRWFLRVLRKKHIDGKLRAGIYEFKGRPYLYDVIEKLRKGDIAYIKLVFPEGITCHEIGKLLEQEEICSCAEFDEFSKKEGLEGYLFPDTYNFPIRVSKEAVAKKMIDRFWEIFQEINPDSSKLKKDELKKIVIIASIVEKEAELNSERPIIAGIFYNRLKRGMPLQSCSTIKYVIGNKKNLTMSDIKIKTPYNTYIHRGLPPGPICNPGKESLKAAVYPAKTPYLFFVSKGDGSHYFSTTYSEHLNAKNIYLDSRVEPETEKQR</sequence>
<comment type="catalytic activity">
    <reaction evidence="7">
        <text>a peptidoglycan chain = a peptidoglycan chain with N-acetyl-1,6-anhydromuramyl-[peptide] at the reducing end + a peptidoglycan chain with N-acetylglucosamine at the non-reducing end.</text>
        <dbReference type="EC" id="4.2.2.29"/>
    </reaction>
</comment>
<comment type="similarity">
    <text evidence="7">Belongs to the transglycosylase MltG family.</text>
</comment>
<proteinExistence type="inferred from homology"/>
<dbReference type="GO" id="GO:0005886">
    <property type="term" value="C:plasma membrane"/>
    <property type="evidence" value="ECO:0007669"/>
    <property type="project" value="UniProtKB-UniRule"/>
</dbReference>